<dbReference type="EMBL" id="AP022591">
    <property type="protein sequence ID" value="BBY42227.1"/>
    <property type="molecule type" value="Genomic_DNA"/>
</dbReference>
<evidence type="ECO:0000313" key="1">
    <source>
        <dbReference type="EMBL" id="BBY42227.1"/>
    </source>
</evidence>
<dbReference type="OrthoDB" id="4750264at2"/>
<dbReference type="RefSeq" id="WP_083000605.1">
    <property type="nucleotide sequence ID" value="NZ_AP022591.1"/>
</dbReference>
<proteinExistence type="predicted"/>
<dbReference type="KEGG" id="mcee:MCEL_05220"/>
<name>A0A1X0BZ73_MYCCF</name>
<evidence type="ECO:0000313" key="2">
    <source>
        <dbReference type="Proteomes" id="UP000466431"/>
    </source>
</evidence>
<sequence length="380" mass="40564">MIDAAQRRAADRWFLAHGLPAVLRPGRLVRRLWSRSAPALAGFAVLMATSVVVVAVTGKHAVDIDGRPTRAEWFVLALLVLVLPVAAAVGWWVSKIVAQRGRLLAAAGAAAVSVVGAVFGGPSSYLSNNLVLVAVSVAVMLALTASGVGSILGWAAHVTLSHLAAAGSLLLRALPVLLLTILVFFNSPVWLMAATVSRTRLWLALWFLGAVAVAFVVSVTVDRMRPMINAAEPDTQHVAKLDDTPFATMPDPAEVKPLGRAERLNVYFVLAVSQLAQILVVAVVTALLFFMLGLILLSPELLAAWTRNGSSDGRFLGMTIPVPEALIQVTLFLGALTFMYVSARAVGDEAYRDRFVTPLIDGLRLTLTARNRYRAAVPAR</sequence>
<gene>
    <name evidence="1" type="ORF">MCEL_05220</name>
</gene>
<dbReference type="Proteomes" id="UP000466431">
    <property type="component" value="Chromosome"/>
</dbReference>
<keyword evidence="2" id="KW-1185">Reference proteome</keyword>
<organism evidence="1 2">
    <name type="scientific">Mycolicibacterium celeriflavum</name>
    <name type="common">Mycobacterium celeriflavum</name>
    <dbReference type="NCBI Taxonomy" id="1249101"/>
    <lineage>
        <taxon>Bacteria</taxon>
        <taxon>Bacillati</taxon>
        <taxon>Actinomycetota</taxon>
        <taxon>Actinomycetes</taxon>
        <taxon>Mycobacteriales</taxon>
        <taxon>Mycobacteriaceae</taxon>
        <taxon>Mycolicibacterium</taxon>
    </lineage>
</organism>
<reference evidence="1 2" key="1">
    <citation type="journal article" date="2019" name="Emerg. Microbes Infect.">
        <title>Comprehensive subspecies identification of 175 nontuberculous mycobacteria species based on 7547 genomic profiles.</title>
        <authorList>
            <person name="Matsumoto Y."/>
            <person name="Kinjo T."/>
            <person name="Motooka D."/>
            <person name="Nabeya D."/>
            <person name="Jung N."/>
            <person name="Uechi K."/>
            <person name="Horii T."/>
            <person name="Iida T."/>
            <person name="Fujita J."/>
            <person name="Nakamura S."/>
        </authorList>
    </citation>
    <scope>NUCLEOTIDE SEQUENCE [LARGE SCALE GENOMIC DNA]</scope>
    <source>
        <strain evidence="1 2">JCM 18439</strain>
    </source>
</reference>
<dbReference type="STRING" id="1249101.BST21_05245"/>
<protein>
    <submittedName>
        <fullName evidence="1">Integral membrane protein</fullName>
    </submittedName>
</protein>
<accession>A0A1X0BZ73</accession>
<dbReference type="AlphaFoldDB" id="A0A1X0BZ73"/>